<feature type="chain" id="PRO_5046283872" evidence="1">
    <location>
        <begin position="23"/>
        <end position="93"/>
    </location>
</feature>
<dbReference type="EMBL" id="JBIRYO010000037">
    <property type="protein sequence ID" value="MFI2478329.1"/>
    <property type="molecule type" value="Genomic_DNA"/>
</dbReference>
<sequence length="93" mass="9547">MKRALLGITGAALLFAAPLANAAQQNDLVVNGQVIQDLVGCVQVADNPDELSVENNTDRVVNVYLDAQCQGDAVAVLQPGESRSITGSAVAAV</sequence>
<protein>
    <submittedName>
        <fullName evidence="2">Uncharacterized protein</fullName>
    </submittedName>
</protein>
<gene>
    <name evidence="2" type="ORF">ACH49W_33655</name>
</gene>
<accession>A0ABW7XBF3</accession>
<evidence type="ECO:0000313" key="3">
    <source>
        <dbReference type="Proteomes" id="UP001611415"/>
    </source>
</evidence>
<dbReference type="RefSeq" id="WP_357403819.1">
    <property type="nucleotide sequence ID" value="NZ_JBEYCD010000004.1"/>
</dbReference>
<comment type="caution">
    <text evidence="2">The sequence shown here is derived from an EMBL/GenBank/DDBJ whole genome shotgun (WGS) entry which is preliminary data.</text>
</comment>
<reference evidence="2 3" key="1">
    <citation type="submission" date="2024-10" db="EMBL/GenBank/DDBJ databases">
        <title>The Natural Products Discovery Center: Release of the First 8490 Sequenced Strains for Exploring Actinobacteria Biosynthetic Diversity.</title>
        <authorList>
            <person name="Kalkreuter E."/>
            <person name="Kautsar S.A."/>
            <person name="Yang D."/>
            <person name="Bader C.D."/>
            <person name="Teijaro C.N."/>
            <person name="Fluegel L."/>
            <person name="Davis C.M."/>
            <person name="Simpson J.R."/>
            <person name="Lauterbach L."/>
            <person name="Steele A.D."/>
            <person name="Gui C."/>
            <person name="Meng S."/>
            <person name="Li G."/>
            <person name="Viehrig K."/>
            <person name="Ye F."/>
            <person name="Su P."/>
            <person name="Kiefer A.F."/>
            <person name="Nichols A."/>
            <person name="Cepeda A.J."/>
            <person name="Yan W."/>
            <person name="Fan B."/>
            <person name="Jiang Y."/>
            <person name="Adhikari A."/>
            <person name="Zheng C.-J."/>
            <person name="Schuster L."/>
            <person name="Cowan T.M."/>
            <person name="Smanski M.J."/>
            <person name="Chevrette M.G."/>
            <person name="De Carvalho L.P.S."/>
            <person name="Shen B."/>
        </authorList>
    </citation>
    <scope>NUCLEOTIDE SEQUENCE [LARGE SCALE GENOMIC DNA]</scope>
    <source>
        <strain evidence="2 3">NPDC019275</strain>
    </source>
</reference>
<proteinExistence type="predicted"/>
<dbReference type="Proteomes" id="UP001611415">
    <property type="component" value="Unassembled WGS sequence"/>
</dbReference>
<keyword evidence="3" id="KW-1185">Reference proteome</keyword>
<evidence type="ECO:0000256" key="1">
    <source>
        <dbReference type="SAM" id="SignalP"/>
    </source>
</evidence>
<evidence type="ECO:0000313" key="2">
    <source>
        <dbReference type="EMBL" id="MFI2478329.1"/>
    </source>
</evidence>
<feature type="signal peptide" evidence="1">
    <location>
        <begin position="1"/>
        <end position="22"/>
    </location>
</feature>
<organism evidence="2 3">
    <name type="scientific">Nocardia xishanensis</name>
    <dbReference type="NCBI Taxonomy" id="238964"/>
    <lineage>
        <taxon>Bacteria</taxon>
        <taxon>Bacillati</taxon>
        <taxon>Actinomycetota</taxon>
        <taxon>Actinomycetes</taxon>
        <taxon>Mycobacteriales</taxon>
        <taxon>Nocardiaceae</taxon>
        <taxon>Nocardia</taxon>
    </lineage>
</organism>
<name>A0ABW7XBF3_9NOCA</name>
<keyword evidence="1" id="KW-0732">Signal</keyword>